<proteinExistence type="predicted"/>
<gene>
    <name evidence="1" type="ORF">B0A77_10580</name>
</gene>
<sequence>MIRIYLDWSVVSNFKKDEFAEIRDFISEHKDYLQFPYSPTHFKELIKSYSLENEYFTQDLKNLEYLSEKHLLRWGKDGIEVLFGTPQEYFKGGKDSEDIFSMMDIEKIFDVLDSDDFGIGKFGTLIKSLYQVMPTGIEITDENRDMLQKMFPNIDSNSSMWDLMKDIIPFSKKLLTEKEYYKDLRKTISDKGFKLDPNSGNWSVDEVFKNIDTFLQKQNTKLTFLEYVTTCFKNRKEPVNKFEYYTTAYLLLDLLGYKSDSLPKPTDNMQNIQSDAEHSFYAAHCDYFVVIDKKLTTKTKVLFKEFNIPTVVISPKELIETIKNKIHFIDTNKHFINEALDLLDIENIVETYEKDEGMEVDTFAFKLPIFYFNFFNYAVYQNYSDSKAFVLTFKKVFKNYSSFIYYTEAERLIDRICNLFGYEDNQEHSDKKQEFVYGDKEVVFVWNFEGGIIKLEKDVETHRPMLTYIVLTS</sequence>
<dbReference type="Proteomes" id="UP000220828">
    <property type="component" value="Unassembled WGS sequence"/>
</dbReference>
<comment type="caution">
    <text evidence="1">The sequence shown here is derived from an EMBL/GenBank/DDBJ whole genome shotgun (WGS) entry which is preliminary data.</text>
</comment>
<evidence type="ECO:0000313" key="2">
    <source>
        <dbReference type="Proteomes" id="UP000220828"/>
    </source>
</evidence>
<organism evidence="1 2">
    <name type="scientific">Flavobacterium branchiophilum</name>
    <dbReference type="NCBI Taxonomy" id="55197"/>
    <lineage>
        <taxon>Bacteria</taxon>
        <taxon>Pseudomonadati</taxon>
        <taxon>Bacteroidota</taxon>
        <taxon>Flavobacteriia</taxon>
        <taxon>Flavobacteriales</taxon>
        <taxon>Flavobacteriaceae</taxon>
        <taxon>Flavobacterium</taxon>
    </lineage>
</organism>
<dbReference type="EMBL" id="PCMW01000058">
    <property type="protein sequence ID" value="PDS23544.1"/>
    <property type="molecule type" value="Genomic_DNA"/>
</dbReference>
<name>A0A2H3KAB7_9FLAO</name>
<dbReference type="OrthoDB" id="1413206at2"/>
<protein>
    <submittedName>
        <fullName evidence="1">Uncharacterized protein</fullName>
    </submittedName>
</protein>
<dbReference type="RefSeq" id="WP_097554407.1">
    <property type="nucleotide sequence ID" value="NZ_PCMW01000058.1"/>
</dbReference>
<accession>A0A2H3KAB7</accession>
<reference evidence="1 2" key="1">
    <citation type="submission" date="2017-09" db="EMBL/GenBank/DDBJ databases">
        <title>Whole genomes of Flavobacteriaceae.</title>
        <authorList>
            <person name="Stine C."/>
            <person name="Li C."/>
            <person name="Tadesse D."/>
        </authorList>
    </citation>
    <scope>NUCLEOTIDE SEQUENCE [LARGE SCALE GENOMIC DNA]</scope>
    <source>
        <strain evidence="1 2">ATCC 35036</strain>
    </source>
</reference>
<evidence type="ECO:0000313" key="1">
    <source>
        <dbReference type="EMBL" id="PDS23544.1"/>
    </source>
</evidence>
<dbReference type="AlphaFoldDB" id="A0A2H3KAB7"/>